<reference evidence="1 2" key="1">
    <citation type="submission" date="2019-03" db="EMBL/GenBank/DDBJ databases">
        <title>Genomic Encyclopedia of Type Strains, Phase III (KMG-III): the genomes of soil and plant-associated and newly described type strains.</title>
        <authorList>
            <person name="Whitman W."/>
        </authorList>
    </citation>
    <scope>NUCLEOTIDE SEQUENCE [LARGE SCALE GENOMIC DNA]</scope>
    <source>
        <strain evidence="1 2">CECT 8976</strain>
    </source>
</reference>
<proteinExistence type="predicted"/>
<dbReference type="EMBL" id="SNZP01000006">
    <property type="protein sequence ID" value="TDR79992.1"/>
    <property type="molecule type" value="Genomic_DNA"/>
</dbReference>
<name>A0A4R7B810_9NEIS</name>
<keyword evidence="2" id="KW-1185">Reference proteome</keyword>
<comment type="caution">
    <text evidence="1">The sequence shown here is derived from an EMBL/GenBank/DDBJ whole genome shotgun (WGS) entry which is preliminary data.</text>
</comment>
<dbReference type="Proteomes" id="UP000295611">
    <property type="component" value="Unassembled WGS sequence"/>
</dbReference>
<organism evidence="1 2">
    <name type="scientific">Paludibacterium purpuratum</name>
    <dbReference type="NCBI Taxonomy" id="1144873"/>
    <lineage>
        <taxon>Bacteria</taxon>
        <taxon>Pseudomonadati</taxon>
        <taxon>Pseudomonadota</taxon>
        <taxon>Betaproteobacteria</taxon>
        <taxon>Neisseriales</taxon>
        <taxon>Chromobacteriaceae</taxon>
        <taxon>Paludibacterium</taxon>
    </lineage>
</organism>
<sequence>MMQGTPTAWQYTDTTKAVVIRTYPDGSMESCLATRADVAAWVKAGNTIQPVPTSN</sequence>
<evidence type="ECO:0000313" key="1">
    <source>
        <dbReference type="EMBL" id="TDR79992.1"/>
    </source>
</evidence>
<dbReference type="AlphaFoldDB" id="A0A4R7B810"/>
<protein>
    <submittedName>
        <fullName evidence="1">Uncharacterized protein</fullName>
    </submittedName>
</protein>
<accession>A0A4R7B810</accession>
<dbReference type="RefSeq" id="WP_166642206.1">
    <property type="nucleotide sequence ID" value="NZ_SNZP01000006.1"/>
</dbReference>
<evidence type="ECO:0000313" key="2">
    <source>
        <dbReference type="Proteomes" id="UP000295611"/>
    </source>
</evidence>
<gene>
    <name evidence="1" type="ORF">DFP86_106132</name>
</gene>